<dbReference type="GO" id="GO:0005737">
    <property type="term" value="C:cytoplasm"/>
    <property type="evidence" value="ECO:0007669"/>
    <property type="project" value="TreeGrafter"/>
</dbReference>
<dbReference type="SUPFAM" id="SSF47203">
    <property type="entry name" value="Acyl-CoA dehydrogenase C-terminal domain-like"/>
    <property type="match status" value="1"/>
</dbReference>
<dbReference type="Gene3D" id="2.40.110.10">
    <property type="entry name" value="Butyryl-CoA Dehydrogenase, subunit A, domain 2"/>
    <property type="match status" value="1"/>
</dbReference>
<dbReference type="PANTHER" id="PTHR48083">
    <property type="entry name" value="MEDIUM-CHAIN SPECIFIC ACYL-COA DEHYDROGENASE, MITOCHONDRIAL-RELATED"/>
    <property type="match status" value="1"/>
</dbReference>
<dbReference type="NCBIfam" id="NF009586">
    <property type="entry name" value="PRK13026.1"/>
    <property type="match status" value="1"/>
</dbReference>
<comment type="catalytic activity">
    <reaction evidence="11">
        <text>a long-chain 2,3-saturated fatty acyl-CoA + oxidized [electron-transfer flavoprotein] + H(+) = a long-chain (2E)-enoyl-CoA + reduced [electron-transfer flavoprotein]</text>
        <dbReference type="Rhea" id="RHEA:17721"/>
        <dbReference type="Rhea" id="RHEA-COMP:10685"/>
        <dbReference type="Rhea" id="RHEA-COMP:10686"/>
        <dbReference type="ChEBI" id="CHEBI:15378"/>
        <dbReference type="ChEBI" id="CHEBI:57692"/>
        <dbReference type="ChEBI" id="CHEBI:58307"/>
        <dbReference type="ChEBI" id="CHEBI:83721"/>
        <dbReference type="ChEBI" id="CHEBI:83727"/>
        <dbReference type="EC" id="1.3.8.8"/>
    </reaction>
</comment>
<dbReference type="EMBL" id="SNZB01000003">
    <property type="protein sequence ID" value="TDR20839.1"/>
    <property type="molecule type" value="Genomic_DNA"/>
</dbReference>
<dbReference type="FunFam" id="1.10.540.10:FF:000004">
    <property type="entry name" value="Acyl-CoA dehydrogenase"/>
    <property type="match status" value="1"/>
</dbReference>
<feature type="domain" description="Acyl-CoA dehydrogenase/oxidase N-terminal" evidence="14">
    <location>
        <begin position="147"/>
        <end position="237"/>
    </location>
</feature>
<dbReference type="Pfam" id="PF00441">
    <property type="entry name" value="Acyl-CoA_dh_1"/>
    <property type="match status" value="1"/>
</dbReference>
<dbReference type="Proteomes" id="UP000295724">
    <property type="component" value="Unassembled WGS sequence"/>
</dbReference>
<dbReference type="EC" id="1.3.8.7" evidence="4"/>
<evidence type="ECO:0000256" key="6">
    <source>
        <dbReference type="ARBA" id="ARBA00020144"/>
    </source>
</evidence>
<protein>
    <recommendedName>
        <fullName evidence="6">Acyl-coenzyme A dehydrogenase</fullName>
        <ecNumber evidence="4">1.3.8.7</ecNumber>
        <ecNumber evidence="5">1.3.8.8</ecNumber>
    </recommendedName>
</protein>
<evidence type="ECO:0000259" key="15">
    <source>
        <dbReference type="Pfam" id="PF09317"/>
    </source>
</evidence>
<dbReference type="GO" id="GO:0050660">
    <property type="term" value="F:flavin adenine dinucleotide binding"/>
    <property type="evidence" value="ECO:0007669"/>
    <property type="project" value="InterPro"/>
</dbReference>
<dbReference type="FunFam" id="1.20.140.10:FF:000009">
    <property type="entry name" value="Acyl-CoA dehydrogenase"/>
    <property type="match status" value="1"/>
</dbReference>
<comment type="caution">
    <text evidence="16">The sequence shown here is derived from an EMBL/GenBank/DDBJ whole genome shotgun (WGS) entry which is preliminary data.</text>
</comment>
<dbReference type="GO" id="GO:0070991">
    <property type="term" value="F:medium-chain fatty acyl-CoA dehydrogenase activity"/>
    <property type="evidence" value="ECO:0007669"/>
    <property type="project" value="UniProtKB-EC"/>
</dbReference>
<evidence type="ECO:0000256" key="8">
    <source>
        <dbReference type="ARBA" id="ARBA00022827"/>
    </source>
</evidence>
<evidence type="ECO:0000256" key="12">
    <source>
        <dbReference type="SAM" id="Phobius"/>
    </source>
</evidence>
<organism evidence="16 17">
    <name type="scientific">Marinicella litoralis</name>
    <dbReference type="NCBI Taxonomy" id="644220"/>
    <lineage>
        <taxon>Bacteria</taxon>
        <taxon>Pseudomonadati</taxon>
        <taxon>Pseudomonadota</taxon>
        <taxon>Gammaproteobacteria</taxon>
        <taxon>Lysobacterales</taxon>
        <taxon>Marinicellaceae</taxon>
        <taxon>Marinicella</taxon>
    </lineage>
</organism>
<name>A0A4R6XQZ3_9GAMM</name>
<dbReference type="Pfam" id="PF02771">
    <property type="entry name" value="Acyl-CoA_dh_N"/>
    <property type="match status" value="1"/>
</dbReference>
<dbReference type="NCBIfam" id="NF007000">
    <property type="entry name" value="PRK09463.1"/>
    <property type="match status" value="1"/>
</dbReference>
<dbReference type="InterPro" id="IPR037069">
    <property type="entry name" value="AcylCoA_DH/ox_N_sf"/>
</dbReference>
<dbReference type="Gene3D" id="1.10.540.10">
    <property type="entry name" value="Acyl-CoA dehydrogenase/oxidase, N-terminal domain"/>
    <property type="match status" value="1"/>
</dbReference>
<dbReference type="GO" id="GO:0004466">
    <property type="term" value="F:long-chain fatty acyl-CoA dehydrogenase activity"/>
    <property type="evidence" value="ECO:0007669"/>
    <property type="project" value="UniProtKB-EC"/>
</dbReference>
<reference evidence="16 17" key="1">
    <citation type="submission" date="2019-03" db="EMBL/GenBank/DDBJ databases">
        <title>Genomic Encyclopedia of Type Strains, Phase IV (KMG-IV): sequencing the most valuable type-strain genomes for metagenomic binning, comparative biology and taxonomic classification.</title>
        <authorList>
            <person name="Goeker M."/>
        </authorList>
    </citation>
    <scope>NUCLEOTIDE SEQUENCE [LARGE SCALE GENOMIC DNA]</scope>
    <source>
        <strain evidence="16 17">DSM 25488</strain>
    </source>
</reference>
<dbReference type="PANTHER" id="PTHR48083:SF18">
    <property type="entry name" value="ACYL-COENZYME A DEHYDROGENASE"/>
    <property type="match status" value="1"/>
</dbReference>
<evidence type="ECO:0000256" key="2">
    <source>
        <dbReference type="ARBA" id="ARBA00005005"/>
    </source>
</evidence>
<dbReference type="InterPro" id="IPR015396">
    <property type="entry name" value="FadE_C"/>
</dbReference>
<feature type="domain" description="Acyl-CoA dehydrogenase/oxidase C-terminal" evidence="13">
    <location>
        <begin position="365"/>
        <end position="512"/>
    </location>
</feature>
<dbReference type="RefSeq" id="WP_211337039.1">
    <property type="nucleotide sequence ID" value="NZ_NIHB01000001.1"/>
</dbReference>
<keyword evidence="7" id="KW-0285">Flavoprotein</keyword>
<keyword evidence="8" id="KW-0274">FAD</keyword>
<dbReference type="InterPro" id="IPR009100">
    <property type="entry name" value="AcylCoA_DH/oxidase_NM_dom_sf"/>
</dbReference>
<feature type="transmembrane region" description="Helical" evidence="12">
    <location>
        <begin position="46"/>
        <end position="65"/>
    </location>
</feature>
<keyword evidence="12" id="KW-0472">Membrane</keyword>
<evidence type="ECO:0000259" key="14">
    <source>
        <dbReference type="Pfam" id="PF02771"/>
    </source>
</evidence>
<comment type="catalytic activity">
    <reaction evidence="10">
        <text>a medium-chain 2,3-saturated fatty acyl-CoA + oxidized [electron-transfer flavoprotein] + H(+) = a medium-chain (2E)-enoyl-CoA + reduced [electron-transfer flavoprotein]</text>
        <dbReference type="Rhea" id="RHEA:14477"/>
        <dbReference type="Rhea" id="RHEA-COMP:10685"/>
        <dbReference type="Rhea" id="RHEA-COMP:10686"/>
        <dbReference type="ChEBI" id="CHEBI:15378"/>
        <dbReference type="ChEBI" id="CHEBI:57692"/>
        <dbReference type="ChEBI" id="CHEBI:58307"/>
        <dbReference type="ChEBI" id="CHEBI:83723"/>
        <dbReference type="ChEBI" id="CHEBI:83726"/>
        <dbReference type="EC" id="1.3.8.7"/>
    </reaction>
</comment>
<evidence type="ECO:0000313" key="17">
    <source>
        <dbReference type="Proteomes" id="UP000295724"/>
    </source>
</evidence>
<evidence type="ECO:0000256" key="4">
    <source>
        <dbReference type="ARBA" id="ARBA00012033"/>
    </source>
</evidence>
<dbReference type="UniPathway" id="UPA00659"/>
<sequence>MTFLTLLGYLLAATLLAGYFRSSVKQWTILAAVMLVFGIWVTEANFFPAFFAVLLFAAPAVFLNLKPLRQEHFTKPFLKFYRKALPELSETEKVALEAGTVYWDAELFTGQPDFKKLHDIKKPELSADEKEFLAGPVKELCAMLNEHEYNHDKGDMPPEVWDFIMKSKFFAMIIPKQYGGLGFSALGHSAVLQKVSSRSGVAAATIAVPNSLGPAELLLEYGTEEQKDHYLPRLSQGLEIPCFGLTGPSAGSDATSIPDTGVVVKKKIKGKEVLGINLNFDKRYITLAPVATVVGLAFQMLDPDKLIGDKEKLGITLALIPRDTKGMEIGRRHLPLDVMFMNGPIRGKDVFIPMDYIIGGQDMIGHGWRMLVECLSVGRAISLPSCSTGGAKMVAFATGAYARIRKQFNLPIGRFEGIEEALCRIAGKTYSCAAVSTMTALAVDRGEKPAVPSAIAKMHTTDMTRSIISDAMDIHGGKAIIMGPGNYLGRAWMGAPIWITVEGANILTRSMIIFGQGAIRCHPYVLKEMEAAHLPDAEESLQKFDKLLFQHMGYSFQNGVRSFFQGLGTWRLERSPGDKFTKQFYSKITRYSAAFGFAADVSMLTLGGSLKKREKTSARLGDVLSHLYMASAVLKRYLDQGKQSADQPIVAWAMHHHFYEIEQALKMLSYNFPSKGVGLFLRRVIFPLGTHELPPGDRLGHKAASLLLSANETRQRLTDGIDKDESEHHFVAKMNHVLAKVIDTEPLERRILKAIKSNDITEIDPVKQLAQALKKDLISKSEFNSLTKVRQQVAEVIAVDDFPFDAFDRTVAQAEGDQTKVA</sequence>
<dbReference type="InterPro" id="IPR009075">
    <property type="entry name" value="AcylCo_DH/oxidase_C"/>
</dbReference>
<proteinExistence type="inferred from homology"/>
<dbReference type="Gene3D" id="1.20.140.10">
    <property type="entry name" value="Butyryl-CoA Dehydrogenase, subunit A, domain 3"/>
    <property type="match status" value="1"/>
</dbReference>
<dbReference type="InterPro" id="IPR036250">
    <property type="entry name" value="AcylCo_DH-like_C"/>
</dbReference>
<dbReference type="InterPro" id="IPR013786">
    <property type="entry name" value="AcylCoA_DH/ox_N"/>
</dbReference>
<evidence type="ECO:0000259" key="13">
    <source>
        <dbReference type="Pfam" id="PF00441"/>
    </source>
</evidence>
<dbReference type="GO" id="GO:0033539">
    <property type="term" value="P:fatty acid beta-oxidation using acyl-CoA dehydrogenase"/>
    <property type="evidence" value="ECO:0007669"/>
    <property type="project" value="InterPro"/>
</dbReference>
<evidence type="ECO:0000313" key="16">
    <source>
        <dbReference type="EMBL" id="TDR20839.1"/>
    </source>
</evidence>
<gene>
    <name evidence="16" type="ORF">C8D91_1817</name>
</gene>
<keyword evidence="12" id="KW-0812">Transmembrane</keyword>
<evidence type="ECO:0000256" key="7">
    <source>
        <dbReference type="ARBA" id="ARBA00022630"/>
    </source>
</evidence>
<comment type="cofactor">
    <cofactor evidence="1">
        <name>FAD</name>
        <dbReference type="ChEBI" id="CHEBI:57692"/>
    </cofactor>
</comment>
<dbReference type="SUPFAM" id="SSF56645">
    <property type="entry name" value="Acyl-CoA dehydrogenase NM domain-like"/>
    <property type="match status" value="1"/>
</dbReference>
<keyword evidence="9" id="KW-0560">Oxidoreductase</keyword>
<evidence type="ECO:0000256" key="11">
    <source>
        <dbReference type="ARBA" id="ARBA00049247"/>
    </source>
</evidence>
<accession>A0A4R6XQZ3</accession>
<dbReference type="AlphaFoldDB" id="A0A4R6XQZ3"/>
<dbReference type="InterPro" id="IPR046373">
    <property type="entry name" value="Acyl-CoA_Oxase/DH_mid-dom_sf"/>
</dbReference>
<dbReference type="EC" id="1.3.8.8" evidence="5"/>
<comment type="similarity">
    <text evidence="3">Belongs to the acyl-CoA dehydrogenase family.</text>
</comment>
<keyword evidence="17" id="KW-1185">Reference proteome</keyword>
<dbReference type="Pfam" id="PF09317">
    <property type="entry name" value="ACDH_C"/>
    <property type="match status" value="1"/>
</dbReference>
<evidence type="ECO:0000256" key="10">
    <source>
        <dbReference type="ARBA" id="ARBA00047882"/>
    </source>
</evidence>
<evidence type="ECO:0000256" key="1">
    <source>
        <dbReference type="ARBA" id="ARBA00001974"/>
    </source>
</evidence>
<evidence type="ECO:0000256" key="9">
    <source>
        <dbReference type="ARBA" id="ARBA00023002"/>
    </source>
</evidence>
<keyword evidence="12" id="KW-1133">Transmembrane helix</keyword>
<evidence type="ECO:0000256" key="5">
    <source>
        <dbReference type="ARBA" id="ARBA00012040"/>
    </source>
</evidence>
<feature type="domain" description="Acyl-CoA dehydrogenase C-terminal bacterial-type" evidence="15">
    <location>
        <begin position="519"/>
        <end position="802"/>
    </location>
</feature>
<evidence type="ECO:0000256" key="3">
    <source>
        <dbReference type="ARBA" id="ARBA00009347"/>
    </source>
</evidence>
<dbReference type="InterPro" id="IPR050741">
    <property type="entry name" value="Acyl-CoA_dehydrogenase"/>
</dbReference>
<comment type="pathway">
    <text evidence="2">Lipid metabolism; fatty acid beta-oxidation.</text>
</comment>